<reference evidence="1 2" key="1">
    <citation type="submission" date="2023-02" db="EMBL/GenBank/DDBJ databases">
        <title>Genome sequence of Sphingobacterium sp. KACC 22765.</title>
        <authorList>
            <person name="Kim S."/>
            <person name="Heo J."/>
            <person name="Kwon S.-W."/>
        </authorList>
    </citation>
    <scope>NUCLEOTIDE SEQUENCE [LARGE SCALE GENOMIC DNA]</scope>
    <source>
        <strain evidence="1 2">KACC 22765</strain>
    </source>
</reference>
<sequence length="85" mass="9895">MEYHTLVNDSYSGLRFRIHAGNTDFSVRLGKEKLTRETTEINILLDGIPMRLSKDQVGTWHIDGTELDPNFARALWNCITLRYRL</sequence>
<evidence type="ECO:0000313" key="1">
    <source>
        <dbReference type="EMBL" id="WDF67589.1"/>
    </source>
</evidence>
<accession>A0ABY7WJN1</accession>
<dbReference type="EMBL" id="CP117880">
    <property type="protein sequence ID" value="WDF67589.1"/>
    <property type="molecule type" value="Genomic_DNA"/>
</dbReference>
<keyword evidence="2" id="KW-1185">Reference proteome</keyword>
<evidence type="ECO:0000313" key="2">
    <source>
        <dbReference type="Proteomes" id="UP001221558"/>
    </source>
</evidence>
<protein>
    <submittedName>
        <fullName evidence="1">Uncharacterized protein</fullName>
    </submittedName>
</protein>
<organism evidence="1 2">
    <name type="scientific">Sphingobacterium oryzagri</name>
    <dbReference type="NCBI Taxonomy" id="3025669"/>
    <lineage>
        <taxon>Bacteria</taxon>
        <taxon>Pseudomonadati</taxon>
        <taxon>Bacteroidota</taxon>
        <taxon>Sphingobacteriia</taxon>
        <taxon>Sphingobacteriales</taxon>
        <taxon>Sphingobacteriaceae</taxon>
        <taxon>Sphingobacterium</taxon>
    </lineage>
</organism>
<dbReference type="RefSeq" id="WP_274266317.1">
    <property type="nucleotide sequence ID" value="NZ_CP117880.1"/>
</dbReference>
<gene>
    <name evidence="1" type="ORF">PQ465_14915</name>
</gene>
<proteinExistence type="predicted"/>
<dbReference type="Proteomes" id="UP001221558">
    <property type="component" value="Chromosome"/>
</dbReference>
<name>A0ABY7WJN1_9SPHI</name>